<dbReference type="Proteomes" id="UP000579281">
    <property type="component" value="Unassembled WGS sequence"/>
</dbReference>
<dbReference type="EMBL" id="JACHEN010000044">
    <property type="protein sequence ID" value="MBB6218653.1"/>
    <property type="molecule type" value="Genomic_DNA"/>
</dbReference>
<dbReference type="InterPro" id="IPR056937">
    <property type="entry name" value="YqbQ/XkdQ"/>
</dbReference>
<dbReference type="RefSeq" id="WP_243183532.1">
    <property type="nucleotide sequence ID" value="NZ_JACHEN010000044.1"/>
</dbReference>
<dbReference type="Pfam" id="PF24032">
    <property type="entry name" value="YQBQ"/>
    <property type="match status" value="1"/>
</dbReference>
<comment type="caution">
    <text evidence="2">The sequence shown here is derived from an EMBL/GenBank/DDBJ whole genome shotgun (WGS) entry which is preliminary data.</text>
</comment>
<keyword evidence="3" id="KW-1185">Reference proteome</keyword>
<gene>
    <name evidence="2" type="ORF">HNQ80_004827</name>
</gene>
<evidence type="ECO:0000313" key="3">
    <source>
        <dbReference type="Proteomes" id="UP000579281"/>
    </source>
</evidence>
<dbReference type="SUPFAM" id="SSF69279">
    <property type="entry name" value="Phage tail proteins"/>
    <property type="match status" value="1"/>
</dbReference>
<organism evidence="2 3">
    <name type="scientific">Anaerosolibacter carboniphilus</name>
    <dbReference type="NCBI Taxonomy" id="1417629"/>
    <lineage>
        <taxon>Bacteria</taxon>
        <taxon>Bacillati</taxon>
        <taxon>Bacillota</taxon>
        <taxon>Clostridia</taxon>
        <taxon>Peptostreptococcales</taxon>
        <taxon>Thermotaleaceae</taxon>
        <taxon>Anaerosolibacter</taxon>
    </lineage>
</organism>
<sequence>MKYELYIQNGDKVYAPILEGNIQWDTSRKGTPGKLTFTVVKDDVINFQEGNPVIFKVNGVNIFYGFIFVKGRDKDQLINVTAYDQIRYLKNKDTYVYGNKKANELVKMIAADFNLQTGTLADTGYIIPRRIEENQTLMDMIYTALDLTVINTSKLFVLYDDFGKLTLKDVEVMKVPIIVGDETAEDFFYQTDIDTDTYNKIKLVREDKENGKREVYITQDSSTINQWGVLQYYEVVNEDLNPAQIKAQSDYLLKMKNRKNRSLEIKNCIGDIRVRGGSSVMVALKDVGDVSINQYLLVEKCSHIFSNSEHWMTLELRGNMR</sequence>
<name>A0A841KZA7_9FIRM</name>
<feature type="domain" description="YqbQ/XkdQ" evidence="1">
    <location>
        <begin position="22"/>
        <end position="317"/>
    </location>
</feature>
<evidence type="ECO:0000313" key="2">
    <source>
        <dbReference type="EMBL" id="MBB6218653.1"/>
    </source>
</evidence>
<accession>A0A841KZA7</accession>
<protein>
    <recommendedName>
        <fullName evidence="1">YqbQ/XkdQ domain-containing protein</fullName>
    </recommendedName>
</protein>
<evidence type="ECO:0000259" key="1">
    <source>
        <dbReference type="Pfam" id="PF24032"/>
    </source>
</evidence>
<reference evidence="2 3" key="1">
    <citation type="submission" date="2020-08" db="EMBL/GenBank/DDBJ databases">
        <title>Genomic Encyclopedia of Type Strains, Phase IV (KMG-IV): sequencing the most valuable type-strain genomes for metagenomic binning, comparative biology and taxonomic classification.</title>
        <authorList>
            <person name="Goeker M."/>
        </authorList>
    </citation>
    <scope>NUCLEOTIDE SEQUENCE [LARGE SCALE GENOMIC DNA]</scope>
    <source>
        <strain evidence="2 3">DSM 103526</strain>
    </source>
</reference>
<dbReference type="AlphaFoldDB" id="A0A841KZA7"/>
<proteinExistence type="predicted"/>